<dbReference type="Pfam" id="PF00871">
    <property type="entry name" value="Acetate_kinase"/>
    <property type="match status" value="1"/>
</dbReference>
<evidence type="ECO:0000256" key="3">
    <source>
        <dbReference type="ARBA" id="ARBA00022723"/>
    </source>
</evidence>
<dbReference type="GO" id="GO:0005829">
    <property type="term" value="C:cytosol"/>
    <property type="evidence" value="ECO:0007669"/>
    <property type="project" value="TreeGrafter"/>
</dbReference>
<dbReference type="Gene3D" id="3.30.420.40">
    <property type="match status" value="2"/>
</dbReference>
<dbReference type="PANTHER" id="PTHR21060">
    <property type="entry name" value="ACETATE KINASE"/>
    <property type="match status" value="1"/>
</dbReference>
<accession>A0A426QG07</accession>
<keyword evidence="7 8" id="KW-0460">Magnesium</keyword>
<evidence type="ECO:0000256" key="6">
    <source>
        <dbReference type="ARBA" id="ARBA00022840"/>
    </source>
</evidence>
<evidence type="ECO:0000256" key="1">
    <source>
        <dbReference type="ARBA" id="ARBA00022490"/>
    </source>
</evidence>
<name>A0A426QG07_9GAMM</name>
<proteinExistence type="inferred from homology"/>
<comment type="catalytic activity">
    <reaction evidence="8">
        <text>acetate + ATP = acetyl phosphate + ADP</text>
        <dbReference type="Rhea" id="RHEA:11352"/>
        <dbReference type="ChEBI" id="CHEBI:22191"/>
        <dbReference type="ChEBI" id="CHEBI:30089"/>
        <dbReference type="ChEBI" id="CHEBI:30616"/>
        <dbReference type="ChEBI" id="CHEBI:456216"/>
        <dbReference type="EC" id="2.7.2.1"/>
    </reaction>
</comment>
<keyword evidence="3 8" id="KW-0479">Metal-binding</keyword>
<keyword evidence="11" id="KW-1185">Reference proteome</keyword>
<sequence>MDHPPLPEAATAACRGIMTRILTFNAGSSSLRSALYRVNAGTADCLWQDHREQPPEQLGQQLDSMLAAIPLPVDAAAHRVVHGGPQLWRPARISAQVERAIEQAGELAPLHNPHALNLLRQVRAQLDPELPHIACFDTGFYHDLPAVAATYPLPHGISTDQGLRRYGFHGLAHQSMLAGLSACHSAASMPRRVISLQLGGGCSVTATLDGRALDTSMGFTPLEGLMMRTRCGDIDPGLLFHLKRSLDLSDAGLESLLNHDSGLLGVSGRSGDMKTLLEADDDPSRLAVELFCYRARKYLAAYTGVLSGVDAILFGGGVGENAAPVRAAILEGLEYLGIRLDPDLNSSTQGERRRISAGDSRVGVWVMPVDEGALMARQAADLLDQGI</sequence>
<comment type="cofactor">
    <cofactor evidence="8">
        <name>Mg(2+)</name>
        <dbReference type="ChEBI" id="CHEBI:18420"/>
    </cofactor>
    <cofactor evidence="8">
        <name>Mn(2+)</name>
        <dbReference type="ChEBI" id="CHEBI:29035"/>
    </cofactor>
    <text evidence="8">Mg(2+). Can also accept Mn(2+).</text>
</comment>
<dbReference type="InterPro" id="IPR000890">
    <property type="entry name" value="Aliphatic_acid_kin_short-chain"/>
</dbReference>
<feature type="site" description="Transition state stabilizer" evidence="8">
    <location>
        <position position="169"/>
    </location>
</feature>
<evidence type="ECO:0000256" key="5">
    <source>
        <dbReference type="ARBA" id="ARBA00022777"/>
    </source>
</evidence>
<comment type="caution">
    <text evidence="8">Lacks conserved residue(s) required for the propagation of feature annotation.</text>
</comment>
<dbReference type="PANTHER" id="PTHR21060:SF21">
    <property type="entry name" value="ACETATE KINASE"/>
    <property type="match status" value="1"/>
</dbReference>
<dbReference type="EMBL" id="QZMU01000001">
    <property type="protein sequence ID" value="RRQ20685.1"/>
    <property type="molecule type" value="Genomic_DNA"/>
</dbReference>
<dbReference type="Proteomes" id="UP000287798">
    <property type="component" value="Unassembled WGS sequence"/>
</dbReference>
<evidence type="ECO:0000313" key="11">
    <source>
        <dbReference type="Proteomes" id="UP000287798"/>
    </source>
</evidence>
<dbReference type="GO" id="GO:0006083">
    <property type="term" value="P:acetate metabolic process"/>
    <property type="evidence" value="ECO:0007669"/>
    <property type="project" value="TreeGrafter"/>
</dbReference>
<dbReference type="PRINTS" id="PR00471">
    <property type="entry name" value="ACETATEKNASE"/>
</dbReference>
<gene>
    <name evidence="8" type="primary">ackA</name>
    <name evidence="10" type="ORF">D6C00_00930</name>
</gene>
<comment type="caution">
    <text evidence="10">The sequence shown here is derived from an EMBL/GenBank/DDBJ whole genome shotgun (WGS) entry which is preliminary data.</text>
</comment>
<dbReference type="InterPro" id="IPR004372">
    <property type="entry name" value="Ac/propionate_kinase"/>
</dbReference>
<dbReference type="PIRSF" id="PIRSF000722">
    <property type="entry name" value="Acetate_prop_kin"/>
    <property type="match status" value="1"/>
</dbReference>
<dbReference type="AlphaFoldDB" id="A0A426QG07"/>
<feature type="binding site" evidence="8">
    <location>
        <position position="371"/>
    </location>
    <ligand>
        <name>Mg(2+)</name>
        <dbReference type="ChEBI" id="CHEBI:18420"/>
    </ligand>
</feature>
<keyword evidence="5 8" id="KW-0418">Kinase</keyword>
<feature type="site" description="Transition state stabilizer" evidence="8">
    <location>
        <position position="230"/>
    </location>
</feature>
<keyword evidence="4 8" id="KW-0547">Nucleotide-binding</keyword>
<reference evidence="10 11" key="1">
    <citation type="journal article" date="2010" name="Int. J. Syst. Evol. Microbiol.">
        <title>Thiohalobacter thiocyanaticus gen. nov., sp. nov., a moderately halophilic, sulfur-oxidizing gammaproteobacterium from hypersaline lakes, that utilizes thiocyanate.</title>
        <authorList>
            <person name="Sorokin D.Y."/>
            <person name="Kovaleva O.L."/>
            <person name="Tourova T.P."/>
            <person name="Muyzer G."/>
        </authorList>
    </citation>
    <scope>NUCLEOTIDE SEQUENCE [LARGE SCALE GENOMIC DNA]</scope>
    <source>
        <strain evidence="10 11">Hrh1</strain>
    </source>
</reference>
<evidence type="ECO:0000313" key="10">
    <source>
        <dbReference type="EMBL" id="RRQ20685.1"/>
    </source>
</evidence>
<dbReference type="SUPFAM" id="SSF53067">
    <property type="entry name" value="Actin-like ATPase domain"/>
    <property type="match status" value="2"/>
</dbReference>
<dbReference type="GO" id="GO:0005524">
    <property type="term" value="F:ATP binding"/>
    <property type="evidence" value="ECO:0007669"/>
    <property type="project" value="UniProtKB-KW"/>
</dbReference>
<dbReference type="EC" id="2.7.2.1" evidence="8"/>
<dbReference type="HAMAP" id="MF_00020">
    <property type="entry name" value="Acetate_kinase"/>
    <property type="match status" value="1"/>
</dbReference>
<comment type="pathway">
    <text evidence="8">Metabolic intermediate biosynthesis; acetyl-CoA biosynthesis; acetyl-CoA from acetate: step 1/2.</text>
</comment>
<comment type="function">
    <text evidence="8">Catalyzes the formation of acetyl phosphate from acetate and ATP. Can also catalyze the reverse reaction.</text>
</comment>
<dbReference type="GO" id="GO:0008776">
    <property type="term" value="F:acetate kinase activity"/>
    <property type="evidence" value="ECO:0007669"/>
    <property type="project" value="UniProtKB-UniRule"/>
</dbReference>
<keyword evidence="6 8" id="KW-0067">ATP-binding</keyword>
<organism evidence="10 11">
    <name type="scientific">Thiohalobacter thiocyanaticus</name>
    <dbReference type="NCBI Taxonomy" id="585455"/>
    <lineage>
        <taxon>Bacteria</taxon>
        <taxon>Pseudomonadati</taxon>
        <taxon>Pseudomonadota</taxon>
        <taxon>Gammaproteobacteria</taxon>
        <taxon>Thiohalobacterales</taxon>
        <taxon>Thiohalobacteraceae</taxon>
        <taxon>Thiohalobacter</taxon>
    </lineage>
</organism>
<dbReference type="UniPathway" id="UPA00340">
    <property type="reaction ID" value="UER00458"/>
</dbReference>
<feature type="binding site" evidence="8">
    <location>
        <begin position="317"/>
        <end position="321"/>
    </location>
    <ligand>
        <name>ATP</name>
        <dbReference type="ChEBI" id="CHEBI:30616"/>
    </ligand>
</feature>
<keyword evidence="2 8" id="KW-0808">Transferase</keyword>
<evidence type="ECO:0000256" key="8">
    <source>
        <dbReference type="HAMAP-Rule" id="MF_00020"/>
    </source>
</evidence>
<dbReference type="GO" id="GO:0000287">
    <property type="term" value="F:magnesium ion binding"/>
    <property type="evidence" value="ECO:0007669"/>
    <property type="project" value="UniProtKB-UniRule"/>
</dbReference>
<feature type="binding site" evidence="8">
    <location>
        <position position="79"/>
    </location>
    <ligand>
        <name>substrate</name>
    </ligand>
</feature>
<comment type="similarity">
    <text evidence="8 9">Belongs to the acetokinase family.</text>
</comment>
<dbReference type="GO" id="GO:0006085">
    <property type="term" value="P:acetyl-CoA biosynthetic process"/>
    <property type="evidence" value="ECO:0007669"/>
    <property type="project" value="UniProtKB-UniRule"/>
</dbReference>
<evidence type="ECO:0000256" key="9">
    <source>
        <dbReference type="RuleBase" id="RU003835"/>
    </source>
</evidence>
<feature type="active site" description="Proton donor/acceptor" evidence="8">
    <location>
        <position position="137"/>
    </location>
</feature>
<dbReference type="InterPro" id="IPR043129">
    <property type="entry name" value="ATPase_NBD"/>
</dbReference>
<evidence type="ECO:0000256" key="7">
    <source>
        <dbReference type="ARBA" id="ARBA00022842"/>
    </source>
</evidence>
<comment type="subcellular location">
    <subcellularLocation>
        <location evidence="8">Cytoplasm</location>
    </subcellularLocation>
</comment>
<evidence type="ECO:0000256" key="2">
    <source>
        <dbReference type="ARBA" id="ARBA00022679"/>
    </source>
</evidence>
<comment type="subunit">
    <text evidence="8">Homodimer.</text>
</comment>
<evidence type="ECO:0000256" key="4">
    <source>
        <dbReference type="ARBA" id="ARBA00022741"/>
    </source>
</evidence>
<keyword evidence="1 8" id="KW-0963">Cytoplasm</keyword>
<protein>
    <recommendedName>
        <fullName evidence="8">Acetate kinase</fullName>
        <ecNumber evidence="8">2.7.2.1</ecNumber>
    </recommendedName>
    <alternativeName>
        <fullName evidence="8">Acetokinase</fullName>
    </alternativeName>
</protein>